<evidence type="ECO:0000313" key="1">
    <source>
        <dbReference type="EMBL" id="MBB3208980.1"/>
    </source>
</evidence>
<evidence type="ECO:0000313" key="2">
    <source>
        <dbReference type="Proteomes" id="UP000536179"/>
    </source>
</evidence>
<dbReference type="AlphaFoldDB" id="A0A7W5E2L1"/>
<accession>A0A7W5E2L1</accession>
<comment type="caution">
    <text evidence="1">The sequence shown here is derived from an EMBL/GenBank/DDBJ whole genome shotgun (WGS) entry which is preliminary data.</text>
</comment>
<gene>
    <name evidence="1" type="ORF">FHS27_004814</name>
</gene>
<name>A0A7W5E2L1_9BACT</name>
<dbReference type="EMBL" id="JACHXU010000019">
    <property type="protein sequence ID" value="MBB3208980.1"/>
    <property type="molecule type" value="Genomic_DNA"/>
</dbReference>
<proteinExistence type="predicted"/>
<organism evidence="1 2">
    <name type="scientific">Aporhodopirellula rubra</name>
    <dbReference type="NCBI Taxonomy" id="980271"/>
    <lineage>
        <taxon>Bacteria</taxon>
        <taxon>Pseudomonadati</taxon>
        <taxon>Planctomycetota</taxon>
        <taxon>Planctomycetia</taxon>
        <taxon>Pirellulales</taxon>
        <taxon>Pirellulaceae</taxon>
        <taxon>Aporhodopirellula</taxon>
    </lineage>
</organism>
<dbReference type="Proteomes" id="UP000536179">
    <property type="component" value="Unassembled WGS sequence"/>
</dbReference>
<reference evidence="1 2" key="1">
    <citation type="submission" date="2020-08" db="EMBL/GenBank/DDBJ databases">
        <title>Genomic Encyclopedia of Type Strains, Phase III (KMG-III): the genomes of soil and plant-associated and newly described type strains.</title>
        <authorList>
            <person name="Whitman W."/>
        </authorList>
    </citation>
    <scope>NUCLEOTIDE SEQUENCE [LARGE SCALE GENOMIC DNA]</scope>
    <source>
        <strain evidence="1 2">CECT 8075</strain>
    </source>
</reference>
<sequence>MSAFVCLVEGLLGWESHASMVYCRLRQFLPLKNRKSFAGRVPVISELRESVFVPSLRGERTDSDESSVQRLVLMGVSLCMTALFIGRDVWARQIDVAGKFRKRFNGLLSLRLRSLIQLEIRLRRKAIWLRR</sequence>
<protein>
    <submittedName>
        <fullName evidence="1">Uncharacterized protein</fullName>
    </submittedName>
</protein>
<keyword evidence="2" id="KW-1185">Reference proteome</keyword>